<proteinExistence type="inferred from homology"/>
<dbReference type="PRINTS" id="PR00080">
    <property type="entry name" value="SDRFAMILY"/>
</dbReference>
<comment type="similarity">
    <text evidence="1">Belongs to the short-chain dehydrogenases/reductases (SDR) family.</text>
</comment>
<dbReference type="AlphaFoldDB" id="A0A365H0C1"/>
<dbReference type="PANTHER" id="PTHR42760">
    <property type="entry name" value="SHORT-CHAIN DEHYDROGENASES/REDUCTASES FAMILY MEMBER"/>
    <property type="match status" value="1"/>
</dbReference>
<dbReference type="Pfam" id="PF13561">
    <property type="entry name" value="adh_short_C2"/>
    <property type="match status" value="1"/>
</dbReference>
<evidence type="ECO:0000256" key="2">
    <source>
        <dbReference type="ARBA" id="ARBA00023002"/>
    </source>
</evidence>
<dbReference type="RefSeq" id="WP_111870584.1">
    <property type="nucleotide sequence ID" value="NZ_QLYX01000013.1"/>
</dbReference>
<evidence type="ECO:0000259" key="3">
    <source>
        <dbReference type="SMART" id="SM00822"/>
    </source>
</evidence>
<dbReference type="NCBIfam" id="NF005559">
    <property type="entry name" value="PRK07231.1"/>
    <property type="match status" value="1"/>
</dbReference>
<dbReference type="InterPro" id="IPR036291">
    <property type="entry name" value="NAD(P)-bd_dom_sf"/>
</dbReference>
<dbReference type="InterPro" id="IPR020904">
    <property type="entry name" value="Sc_DH/Rdtase_CS"/>
</dbReference>
<dbReference type="EMBL" id="QLYX01000013">
    <property type="protein sequence ID" value="RAY12529.1"/>
    <property type="molecule type" value="Genomic_DNA"/>
</dbReference>
<comment type="caution">
    <text evidence="4">The sequence shown here is derived from an EMBL/GenBank/DDBJ whole genome shotgun (WGS) entry which is preliminary data.</text>
</comment>
<dbReference type="OrthoDB" id="3542748at2"/>
<dbReference type="InterPro" id="IPR057326">
    <property type="entry name" value="KR_dom"/>
</dbReference>
<keyword evidence="2" id="KW-0560">Oxidoreductase</keyword>
<dbReference type="PANTHER" id="PTHR42760:SF133">
    <property type="entry name" value="3-OXOACYL-[ACYL-CARRIER-PROTEIN] REDUCTASE"/>
    <property type="match status" value="1"/>
</dbReference>
<evidence type="ECO:0000313" key="5">
    <source>
        <dbReference type="Proteomes" id="UP000251891"/>
    </source>
</evidence>
<reference evidence="4 5" key="1">
    <citation type="submission" date="2018-06" db="EMBL/GenBank/DDBJ databases">
        <title>Actinomadura craniellae sp. nov. isolated from marine sponge Craniella sp.</title>
        <authorList>
            <person name="Li L."/>
            <person name="Xu Q.H."/>
            <person name="Lin H.W."/>
            <person name="Lu Y.H."/>
        </authorList>
    </citation>
    <scope>NUCLEOTIDE SEQUENCE [LARGE SCALE GENOMIC DNA]</scope>
    <source>
        <strain evidence="4 5">LHW63021</strain>
    </source>
</reference>
<dbReference type="FunFam" id="3.40.50.720:FF:000084">
    <property type="entry name" value="Short-chain dehydrogenase reductase"/>
    <property type="match status" value="1"/>
</dbReference>
<organism evidence="4 5">
    <name type="scientific">Actinomadura craniellae</name>
    <dbReference type="NCBI Taxonomy" id="2231787"/>
    <lineage>
        <taxon>Bacteria</taxon>
        <taxon>Bacillati</taxon>
        <taxon>Actinomycetota</taxon>
        <taxon>Actinomycetes</taxon>
        <taxon>Streptosporangiales</taxon>
        <taxon>Thermomonosporaceae</taxon>
        <taxon>Actinomadura</taxon>
    </lineage>
</organism>
<dbReference type="Gene3D" id="3.40.50.720">
    <property type="entry name" value="NAD(P)-binding Rossmann-like Domain"/>
    <property type="match status" value="1"/>
</dbReference>
<dbReference type="InterPro" id="IPR002347">
    <property type="entry name" value="SDR_fam"/>
</dbReference>
<dbReference type="SMART" id="SM00822">
    <property type="entry name" value="PKS_KR"/>
    <property type="match status" value="1"/>
</dbReference>
<dbReference type="SUPFAM" id="SSF51735">
    <property type="entry name" value="NAD(P)-binding Rossmann-fold domains"/>
    <property type="match status" value="1"/>
</dbReference>
<sequence length="253" mass="26414">MGRLDGKVALITGGARGMGRAHVRRFTEEGARVVFGDVLTEEGEKLAAEQGDAVRFLRMDVTEPADWERAVTTATDAFGGLDVLVNNAGIIRHRTIEEMDLAEFRHVLDVNLTGQWLGVKAVIAPMRARGGGSIINVSSVEGFIGAAGMSAYAASKFGVRGLTKSAARELGGYGIRVNSIHPGGILTAMVTDPEVVAATAESAAGLMKALPLGRLGRTREVAGLMVYLASDDSSYCTGSEVVVDGGMITGAGY</sequence>
<dbReference type="PROSITE" id="PS00061">
    <property type="entry name" value="ADH_SHORT"/>
    <property type="match status" value="1"/>
</dbReference>
<name>A0A365H0C1_9ACTN</name>
<accession>A0A365H0C1</accession>
<gene>
    <name evidence="4" type="ORF">DPM19_25730</name>
</gene>
<keyword evidence="5" id="KW-1185">Reference proteome</keyword>
<dbReference type="PRINTS" id="PR00081">
    <property type="entry name" value="GDHRDH"/>
</dbReference>
<feature type="domain" description="Ketoreductase" evidence="3">
    <location>
        <begin position="7"/>
        <end position="189"/>
    </location>
</feature>
<dbReference type="GO" id="GO:0016616">
    <property type="term" value="F:oxidoreductase activity, acting on the CH-OH group of donors, NAD or NADP as acceptor"/>
    <property type="evidence" value="ECO:0007669"/>
    <property type="project" value="UniProtKB-ARBA"/>
</dbReference>
<dbReference type="Proteomes" id="UP000251891">
    <property type="component" value="Unassembled WGS sequence"/>
</dbReference>
<evidence type="ECO:0000256" key="1">
    <source>
        <dbReference type="ARBA" id="ARBA00006484"/>
    </source>
</evidence>
<protein>
    <submittedName>
        <fullName evidence="4">3-alpha-hydroxysteroid dehydrogenase</fullName>
    </submittedName>
</protein>
<evidence type="ECO:0000313" key="4">
    <source>
        <dbReference type="EMBL" id="RAY12529.1"/>
    </source>
</evidence>